<dbReference type="PANTHER" id="PTHR45266:SF3">
    <property type="entry name" value="OXALOACETATE DECARBOXYLASE ALPHA CHAIN"/>
    <property type="match status" value="1"/>
</dbReference>
<dbReference type="CDD" id="cd06850">
    <property type="entry name" value="biotinyl_domain"/>
    <property type="match status" value="1"/>
</dbReference>
<dbReference type="OrthoDB" id="9812676at2"/>
<feature type="region of interest" description="Disordered" evidence="2">
    <location>
        <begin position="22"/>
        <end position="43"/>
    </location>
</feature>
<dbReference type="PROSITE" id="PS00188">
    <property type="entry name" value="BIOTIN"/>
    <property type="match status" value="1"/>
</dbReference>
<evidence type="ECO:0000313" key="5">
    <source>
        <dbReference type="Proteomes" id="UP000279194"/>
    </source>
</evidence>
<proteinExistence type="predicted"/>
<keyword evidence="1" id="KW-0092">Biotin</keyword>
<dbReference type="Gene3D" id="2.40.50.100">
    <property type="match status" value="1"/>
</dbReference>
<dbReference type="FunFam" id="2.40.50.100:FF:000003">
    <property type="entry name" value="Acetyl-CoA carboxylase biotin carboxyl carrier protein"/>
    <property type="match status" value="1"/>
</dbReference>
<dbReference type="SUPFAM" id="SSF51230">
    <property type="entry name" value="Single hybrid motif"/>
    <property type="match status" value="1"/>
</dbReference>
<evidence type="ECO:0000259" key="3">
    <source>
        <dbReference type="PROSITE" id="PS50968"/>
    </source>
</evidence>
<name>A0A3L9DNM8_9STRE</name>
<dbReference type="EMBL" id="RCVM01000022">
    <property type="protein sequence ID" value="RLY01798.1"/>
    <property type="molecule type" value="Genomic_DNA"/>
</dbReference>
<dbReference type="AlphaFoldDB" id="A0A3L9DNM8"/>
<evidence type="ECO:0000256" key="2">
    <source>
        <dbReference type="SAM" id="MobiDB-lite"/>
    </source>
</evidence>
<dbReference type="PROSITE" id="PS50968">
    <property type="entry name" value="BIOTINYL_LIPOYL"/>
    <property type="match status" value="1"/>
</dbReference>
<protein>
    <submittedName>
        <fullName evidence="4">Biotin/lipoyl-binding protein</fullName>
    </submittedName>
</protein>
<dbReference type="InterPro" id="IPR001882">
    <property type="entry name" value="Biotin_BS"/>
</dbReference>
<keyword evidence="5" id="KW-1185">Reference proteome</keyword>
<dbReference type="Proteomes" id="UP000279194">
    <property type="component" value="Unassembled WGS sequence"/>
</dbReference>
<gene>
    <name evidence="4" type="ORF">EAF07_08980</name>
</gene>
<evidence type="ECO:0000256" key="1">
    <source>
        <dbReference type="ARBA" id="ARBA00023267"/>
    </source>
</evidence>
<feature type="domain" description="Lipoyl-binding" evidence="3">
    <location>
        <begin position="38"/>
        <end position="113"/>
    </location>
</feature>
<sequence>MKYEVTVNGQVYEVTLRELAEGETVATSSPAPKAEPSPAPVATTGDVLKAPMAGTVLAIKVQAGQAVKKGEVVAILEAMKMENEILAPADATVSQVLVTPNQAVESDQALLAF</sequence>
<dbReference type="InterPro" id="IPR000089">
    <property type="entry name" value="Biotin_lipoyl"/>
</dbReference>
<organism evidence="4 5">
    <name type="scientific">Streptococcus hillyeri</name>
    <dbReference type="NCBI Taxonomy" id="2282420"/>
    <lineage>
        <taxon>Bacteria</taxon>
        <taxon>Bacillati</taxon>
        <taxon>Bacillota</taxon>
        <taxon>Bacilli</taxon>
        <taxon>Lactobacillales</taxon>
        <taxon>Streptococcaceae</taxon>
        <taxon>Streptococcus</taxon>
    </lineage>
</organism>
<dbReference type="InterPro" id="IPR050709">
    <property type="entry name" value="Biotin_Carboxyl_Carrier/Decarb"/>
</dbReference>
<dbReference type="PANTHER" id="PTHR45266">
    <property type="entry name" value="OXALOACETATE DECARBOXYLASE ALPHA CHAIN"/>
    <property type="match status" value="1"/>
</dbReference>
<comment type="caution">
    <text evidence="4">The sequence shown here is derived from an EMBL/GenBank/DDBJ whole genome shotgun (WGS) entry which is preliminary data.</text>
</comment>
<dbReference type="InterPro" id="IPR011053">
    <property type="entry name" value="Single_hybrid_motif"/>
</dbReference>
<reference evidence="4 5" key="1">
    <citation type="submission" date="2018-10" db="EMBL/GenBank/DDBJ databases">
        <title>Streptococcus hillyeri sp. nov., isolated from equine tracheal sample.</title>
        <authorList>
            <person name="Macfadyen A.C."/>
            <person name="Waller A."/>
            <person name="Paterson G.K."/>
        </authorList>
    </citation>
    <scope>NUCLEOTIDE SEQUENCE [LARGE SCALE GENOMIC DNA]</scope>
    <source>
        <strain evidence="4 5">28462</strain>
    </source>
</reference>
<accession>A0A3L9DNM8</accession>
<dbReference type="Pfam" id="PF00364">
    <property type="entry name" value="Biotin_lipoyl"/>
    <property type="match status" value="1"/>
</dbReference>
<dbReference type="RefSeq" id="WP_121836222.1">
    <property type="nucleotide sequence ID" value="NZ_CP163513.1"/>
</dbReference>
<evidence type="ECO:0000313" key="4">
    <source>
        <dbReference type="EMBL" id="RLY01798.1"/>
    </source>
</evidence>